<dbReference type="AlphaFoldDB" id="A0A2K8SB39"/>
<proteinExistence type="predicted"/>
<dbReference type="Pfam" id="PF13663">
    <property type="entry name" value="DUF4148"/>
    <property type="match status" value="1"/>
</dbReference>
<comment type="caution">
    <text evidence="2">The sequence shown here is derived from an EMBL/GenBank/DDBJ whole genome shotgun (WGS) entry which is preliminary data.</text>
</comment>
<accession>A0A2K8SB39</accession>
<name>A0A2K8SB39_9BURK</name>
<dbReference type="InterPro" id="IPR025421">
    <property type="entry name" value="DUF4148"/>
</dbReference>
<dbReference type="KEGG" id="asw:CVS48_08235"/>
<dbReference type="OrthoDB" id="7062301at2"/>
<feature type="signal peptide" evidence="1">
    <location>
        <begin position="1"/>
        <end position="27"/>
    </location>
</feature>
<evidence type="ECO:0000256" key="1">
    <source>
        <dbReference type="SAM" id="SignalP"/>
    </source>
</evidence>
<protein>
    <submittedName>
        <fullName evidence="2">DUF4148 domain-containing protein</fullName>
    </submittedName>
</protein>
<sequence length="107" mass="12082">MELAMKISLKMLSAAVLVAAPLSYLSAQPTTPVGAIGTADSTSAERGLTRAEVRADLAMWKRAGMDEFWNKSETPDFYSREYKRAYAEYVRLRKGGEYQQELDRLKR</sequence>
<dbReference type="Proteomes" id="UP000239990">
    <property type="component" value="Unassembled WGS sequence"/>
</dbReference>
<organism evidence="2 3">
    <name type="scientific">Achromobacter spanius</name>
    <dbReference type="NCBI Taxonomy" id="217203"/>
    <lineage>
        <taxon>Bacteria</taxon>
        <taxon>Pseudomonadati</taxon>
        <taxon>Pseudomonadota</taxon>
        <taxon>Betaproteobacteria</taxon>
        <taxon>Burkholderiales</taxon>
        <taxon>Alcaligenaceae</taxon>
        <taxon>Achromobacter</taxon>
    </lineage>
</organism>
<feature type="chain" id="PRO_5030052670" evidence="1">
    <location>
        <begin position="28"/>
        <end position="107"/>
    </location>
</feature>
<evidence type="ECO:0000313" key="3">
    <source>
        <dbReference type="Proteomes" id="UP000239990"/>
    </source>
</evidence>
<dbReference type="EMBL" id="PREU01000002">
    <property type="protein sequence ID" value="PPA77719.1"/>
    <property type="molecule type" value="Genomic_DNA"/>
</dbReference>
<evidence type="ECO:0000313" key="2">
    <source>
        <dbReference type="EMBL" id="PPA77719.1"/>
    </source>
</evidence>
<reference evidence="2 3" key="1">
    <citation type="submission" date="2018-02" db="EMBL/GenBank/DDBJ databases">
        <title>Draft Genome of Achromobacter spanius stain 6.</title>
        <authorList>
            <person name="Gunasekera T.S."/>
            <person name="Radwan O."/>
            <person name="Ruiz O.N."/>
        </authorList>
    </citation>
    <scope>NUCLEOTIDE SEQUENCE [LARGE SCALE GENOMIC DNA]</scope>
    <source>
        <strain evidence="2 3">6</strain>
    </source>
</reference>
<keyword evidence="1" id="KW-0732">Signal</keyword>
<gene>
    <name evidence="2" type="ORF">C4E15_05990</name>
</gene>